<dbReference type="AlphaFoldDB" id="A0A4V1M774"/>
<sequence>MVVSYESFAEETERYFLNTNVMIENLLPQKEIRGLGQFDDLLSQTFDLLLENERYTFTTEIIKSVQRTEEETESKNQIDALDLLYAEMQFFNTRFPYYSPDIEFPSYLNEIKPVDQIDTAQTVLGSIQALINKLPKWLQNIFKIIEEILSITKTFI</sequence>
<dbReference type="RefSeq" id="WP_129132351.1">
    <property type="nucleotide sequence ID" value="NZ_SDHW01000006.1"/>
</dbReference>
<gene>
    <name evidence="1" type="ORF">ESA94_18130</name>
</gene>
<evidence type="ECO:0000313" key="2">
    <source>
        <dbReference type="Proteomes" id="UP000290204"/>
    </source>
</evidence>
<organism evidence="1 2">
    <name type="scientific">Lacibacter luteus</name>
    <dbReference type="NCBI Taxonomy" id="2508719"/>
    <lineage>
        <taxon>Bacteria</taxon>
        <taxon>Pseudomonadati</taxon>
        <taxon>Bacteroidota</taxon>
        <taxon>Chitinophagia</taxon>
        <taxon>Chitinophagales</taxon>
        <taxon>Chitinophagaceae</taxon>
        <taxon>Lacibacter</taxon>
    </lineage>
</organism>
<proteinExistence type="predicted"/>
<accession>A0A4V1M774</accession>
<dbReference type="EMBL" id="SDHW01000006">
    <property type="protein sequence ID" value="RXK58550.1"/>
    <property type="molecule type" value="Genomic_DNA"/>
</dbReference>
<name>A0A4V1M774_9BACT</name>
<keyword evidence="2" id="KW-1185">Reference proteome</keyword>
<dbReference type="Proteomes" id="UP000290204">
    <property type="component" value="Unassembled WGS sequence"/>
</dbReference>
<protein>
    <submittedName>
        <fullName evidence="1">Uncharacterized protein</fullName>
    </submittedName>
</protein>
<comment type="caution">
    <text evidence="1">The sequence shown here is derived from an EMBL/GenBank/DDBJ whole genome shotgun (WGS) entry which is preliminary data.</text>
</comment>
<evidence type="ECO:0000313" key="1">
    <source>
        <dbReference type="EMBL" id="RXK58550.1"/>
    </source>
</evidence>
<reference evidence="1 2" key="1">
    <citation type="submission" date="2019-01" db="EMBL/GenBank/DDBJ databases">
        <title>Lacibacter sp. strain TTM-7.</title>
        <authorList>
            <person name="Chen W.-M."/>
        </authorList>
    </citation>
    <scope>NUCLEOTIDE SEQUENCE [LARGE SCALE GENOMIC DNA]</scope>
    <source>
        <strain evidence="1 2">TTM-7</strain>
    </source>
</reference>